<protein>
    <submittedName>
        <fullName evidence="1">Uncharacterized protein</fullName>
    </submittedName>
</protein>
<sequence>MIVRRFAAKVKGLPTGEMVVLLVLQVTDAEQGVIKAPAVVLLESFGIRLIQDRLGPFEVVHINIGPACVRENQSCRAVILRLQRVLVNNLG</sequence>
<name>A0A644YQ92_9ZZZZ</name>
<gene>
    <name evidence="1" type="ORF">SDC9_74804</name>
</gene>
<comment type="caution">
    <text evidence="1">The sequence shown here is derived from an EMBL/GenBank/DDBJ whole genome shotgun (WGS) entry which is preliminary data.</text>
</comment>
<proteinExistence type="predicted"/>
<dbReference type="AlphaFoldDB" id="A0A644YQ92"/>
<organism evidence="1">
    <name type="scientific">bioreactor metagenome</name>
    <dbReference type="NCBI Taxonomy" id="1076179"/>
    <lineage>
        <taxon>unclassified sequences</taxon>
        <taxon>metagenomes</taxon>
        <taxon>ecological metagenomes</taxon>
    </lineage>
</organism>
<evidence type="ECO:0000313" key="1">
    <source>
        <dbReference type="EMBL" id="MPM28284.1"/>
    </source>
</evidence>
<accession>A0A644YQ92</accession>
<reference evidence="1" key="1">
    <citation type="submission" date="2019-08" db="EMBL/GenBank/DDBJ databases">
        <authorList>
            <person name="Kucharzyk K."/>
            <person name="Murdoch R.W."/>
            <person name="Higgins S."/>
            <person name="Loffler F."/>
        </authorList>
    </citation>
    <scope>NUCLEOTIDE SEQUENCE</scope>
</reference>
<dbReference type="EMBL" id="VSSQ01005212">
    <property type="protein sequence ID" value="MPM28284.1"/>
    <property type="molecule type" value="Genomic_DNA"/>
</dbReference>